<accession>A0A0D0BQX8</accession>
<proteinExistence type="predicted"/>
<organism evidence="3 4">
    <name type="scientific">Collybiopsis luxurians FD-317 M1</name>
    <dbReference type="NCBI Taxonomy" id="944289"/>
    <lineage>
        <taxon>Eukaryota</taxon>
        <taxon>Fungi</taxon>
        <taxon>Dikarya</taxon>
        <taxon>Basidiomycota</taxon>
        <taxon>Agaricomycotina</taxon>
        <taxon>Agaricomycetes</taxon>
        <taxon>Agaricomycetidae</taxon>
        <taxon>Agaricales</taxon>
        <taxon>Marasmiineae</taxon>
        <taxon>Omphalotaceae</taxon>
        <taxon>Collybiopsis</taxon>
        <taxon>Collybiopsis luxurians</taxon>
    </lineage>
</organism>
<gene>
    <name evidence="3" type="ORF">GYMLUDRAFT_251587</name>
</gene>
<keyword evidence="2" id="KW-1133">Transmembrane helix</keyword>
<sequence length="162" mass="17414">MFTQLEMPIIYGKLIKGSSMLNNEAGFSDAACVIFESMDKVRNESHQDNHKESLSIFSYSQNGTKGTGGGSGTKGDGSGSTKGGGGKKKQKQIVDPIPIRHRHRLQNLLCLFPIEGALACLALILAHKTTFRSLPAFNLFYMDGVSCILFASPMAVISASTL</sequence>
<protein>
    <submittedName>
        <fullName evidence="3">Uncharacterized protein</fullName>
    </submittedName>
</protein>
<keyword evidence="4" id="KW-1185">Reference proteome</keyword>
<keyword evidence="2" id="KW-0812">Transmembrane</keyword>
<feature type="transmembrane region" description="Helical" evidence="2">
    <location>
        <begin position="139"/>
        <end position="159"/>
    </location>
</feature>
<evidence type="ECO:0000256" key="2">
    <source>
        <dbReference type="SAM" id="Phobius"/>
    </source>
</evidence>
<feature type="region of interest" description="Disordered" evidence="1">
    <location>
        <begin position="61"/>
        <end position="95"/>
    </location>
</feature>
<feature type="compositionally biased region" description="Gly residues" evidence="1">
    <location>
        <begin position="65"/>
        <end position="84"/>
    </location>
</feature>
<dbReference type="AlphaFoldDB" id="A0A0D0BQX8"/>
<evidence type="ECO:0000313" key="4">
    <source>
        <dbReference type="Proteomes" id="UP000053593"/>
    </source>
</evidence>
<name>A0A0D0BQX8_9AGAR</name>
<evidence type="ECO:0000256" key="1">
    <source>
        <dbReference type="SAM" id="MobiDB-lite"/>
    </source>
</evidence>
<dbReference type="EMBL" id="KN834850">
    <property type="protein sequence ID" value="KIK52004.1"/>
    <property type="molecule type" value="Genomic_DNA"/>
</dbReference>
<keyword evidence="2" id="KW-0472">Membrane</keyword>
<dbReference type="Proteomes" id="UP000053593">
    <property type="component" value="Unassembled WGS sequence"/>
</dbReference>
<reference evidence="3 4" key="1">
    <citation type="submission" date="2014-04" db="EMBL/GenBank/DDBJ databases">
        <title>Evolutionary Origins and Diversification of the Mycorrhizal Mutualists.</title>
        <authorList>
            <consortium name="DOE Joint Genome Institute"/>
            <consortium name="Mycorrhizal Genomics Consortium"/>
            <person name="Kohler A."/>
            <person name="Kuo A."/>
            <person name="Nagy L.G."/>
            <person name="Floudas D."/>
            <person name="Copeland A."/>
            <person name="Barry K.W."/>
            <person name="Cichocki N."/>
            <person name="Veneault-Fourrey C."/>
            <person name="LaButti K."/>
            <person name="Lindquist E.A."/>
            <person name="Lipzen A."/>
            <person name="Lundell T."/>
            <person name="Morin E."/>
            <person name="Murat C."/>
            <person name="Riley R."/>
            <person name="Ohm R."/>
            <person name="Sun H."/>
            <person name="Tunlid A."/>
            <person name="Henrissat B."/>
            <person name="Grigoriev I.V."/>
            <person name="Hibbett D.S."/>
            <person name="Martin F."/>
        </authorList>
    </citation>
    <scope>NUCLEOTIDE SEQUENCE [LARGE SCALE GENOMIC DNA]</scope>
    <source>
        <strain evidence="3 4">FD-317 M1</strain>
    </source>
</reference>
<feature type="transmembrane region" description="Helical" evidence="2">
    <location>
        <begin position="108"/>
        <end position="127"/>
    </location>
</feature>
<evidence type="ECO:0000313" key="3">
    <source>
        <dbReference type="EMBL" id="KIK52004.1"/>
    </source>
</evidence>
<dbReference type="HOGENOM" id="CLU_1635583_0_0_1"/>